<dbReference type="Proteomes" id="UP000722485">
    <property type="component" value="Unassembled WGS sequence"/>
</dbReference>
<proteinExistence type="predicted"/>
<comment type="caution">
    <text evidence="2">The sequence shown here is derived from an EMBL/GenBank/DDBJ whole genome shotgun (WGS) entry which is preliminary data.</text>
</comment>
<evidence type="ECO:0000256" key="1">
    <source>
        <dbReference type="SAM" id="MobiDB-lite"/>
    </source>
</evidence>
<dbReference type="OrthoDB" id="5422107at2759"/>
<keyword evidence="3" id="KW-1185">Reference proteome</keyword>
<accession>A0A9P5GZD3</accession>
<gene>
    <name evidence="2" type="ORF">G7Z17_g11527</name>
</gene>
<feature type="compositionally biased region" description="Basic residues" evidence="1">
    <location>
        <begin position="15"/>
        <end position="30"/>
    </location>
</feature>
<feature type="compositionally biased region" description="Acidic residues" evidence="1">
    <location>
        <begin position="60"/>
        <end position="73"/>
    </location>
</feature>
<protein>
    <submittedName>
        <fullName evidence="2">Uncharacterized protein</fullName>
    </submittedName>
</protein>
<feature type="compositionally biased region" description="Basic and acidic residues" evidence="1">
    <location>
        <begin position="74"/>
        <end position="85"/>
    </location>
</feature>
<reference evidence="2" key="1">
    <citation type="submission" date="2020-03" db="EMBL/GenBank/DDBJ databases">
        <title>Draft Genome Sequence of Cylindrodendrum hubeiense.</title>
        <authorList>
            <person name="Buettner E."/>
            <person name="Kellner H."/>
        </authorList>
    </citation>
    <scope>NUCLEOTIDE SEQUENCE</scope>
    <source>
        <strain evidence="2">IHI 201604</strain>
    </source>
</reference>
<sequence length="85" mass="9609">MPSDGNLNGMCKNRLAARRSKGKADRRKRAAMPTDKLSSKKMKKLEKKMGYALKRKAEAEGDAQLDDAPEEDEEKVKEVVMEEIQ</sequence>
<dbReference type="AlphaFoldDB" id="A0A9P5GZD3"/>
<evidence type="ECO:0000313" key="2">
    <source>
        <dbReference type="EMBL" id="KAF7542483.1"/>
    </source>
</evidence>
<dbReference type="EMBL" id="JAANBB010000441">
    <property type="protein sequence ID" value="KAF7542483.1"/>
    <property type="molecule type" value="Genomic_DNA"/>
</dbReference>
<name>A0A9P5GZD3_9HYPO</name>
<feature type="region of interest" description="Disordered" evidence="1">
    <location>
        <begin position="57"/>
        <end position="85"/>
    </location>
</feature>
<organism evidence="2 3">
    <name type="scientific">Cylindrodendrum hubeiense</name>
    <dbReference type="NCBI Taxonomy" id="595255"/>
    <lineage>
        <taxon>Eukaryota</taxon>
        <taxon>Fungi</taxon>
        <taxon>Dikarya</taxon>
        <taxon>Ascomycota</taxon>
        <taxon>Pezizomycotina</taxon>
        <taxon>Sordariomycetes</taxon>
        <taxon>Hypocreomycetidae</taxon>
        <taxon>Hypocreales</taxon>
        <taxon>Nectriaceae</taxon>
        <taxon>Cylindrodendrum</taxon>
    </lineage>
</organism>
<evidence type="ECO:0000313" key="3">
    <source>
        <dbReference type="Proteomes" id="UP000722485"/>
    </source>
</evidence>
<feature type="region of interest" description="Disordered" evidence="1">
    <location>
        <begin position="1"/>
        <end position="42"/>
    </location>
</feature>